<comment type="caution">
    <text evidence="12">The sequence shown here is derived from an EMBL/GenBank/DDBJ whole genome shotgun (WGS) entry which is preliminary data.</text>
</comment>
<evidence type="ECO:0000259" key="10">
    <source>
        <dbReference type="PROSITE" id="PS50883"/>
    </source>
</evidence>
<evidence type="ECO:0000313" key="13">
    <source>
        <dbReference type="Proteomes" id="UP000586254"/>
    </source>
</evidence>
<dbReference type="Pfam" id="PF00563">
    <property type="entry name" value="EAL"/>
    <property type="match status" value="1"/>
</dbReference>
<feature type="transmembrane region" description="Helical" evidence="9">
    <location>
        <begin position="195"/>
        <end position="214"/>
    </location>
</feature>
<sequence length="691" mass="77340">MKKILSGSIEELFSRLEENRILTAVRDGMILAIPWIMAGSFALLLKSLPIPAYKAFLETFLNGFFLNMLLLINDATLGIISLILLLTISLSFEKQTSTENLGLLPLISLCAYIAFAYNIESGFTFEIFQSTWLFNAVVVSIVTCLLYDKLSMLFLNTFKSYSEGADNHFNQALAALVPGGMIIFLFALLNNLMVMVFGIPNFQMLVSNYLFGLFQHLGRGLGSALFFVFIMHFLWFFGVHGANMLDDVAKTFFSQGPWIATKTFFDTFIFFGGCGALLCLVVAIFIGERRKSVRELSAIATFPVLFNMNELILFGIPVVFNPVYFIPFIITPLVLTLISYGAFYFDLVPMITSTVEWTSPIFLSGYAATGSIAGSLLQLLNLAVGTLIYLPFVYLSQKQQLKTLTRQIEELSDVVRRAEESGEKPVLLRRTGRLSTVAKGLVSELRRDIRSRSINLYYQPQVNAEGRVIGAEALLRWKHPVAGFLYPPLVIALAEEAGLLEELGRIITETACDDLEGLRPLVDDRFMISVNLTASQLDNPQIYEQMKALLDRYSFGPWQLGLELTEQMALSSSQAMTDRLMALHEMGMPLIMDDFGMGHSSLMYLQNNQFDIVKLDGSLVKQLMSNKRSSDIISSIIYLSHSLKFEVLAEFVETAGQRDALLALGCRNYQGYLYSPAIPIDALRLFIQKTD</sequence>
<keyword evidence="8" id="KW-0175">Coiled coil</keyword>
<evidence type="ECO:0000259" key="11">
    <source>
        <dbReference type="PROSITE" id="PS51105"/>
    </source>
</evidence>
<evidence type="ECO:0000313" key="12">
    <source>
        <dbReference type="EMBL" id="NZA38859.1"/>
    </source>
</evidence>
<comment type="subcellular location">
    <subcellularLocation>
        <location evidence="1">Cell membrane</location>
        <topology evidence="1">Multi-pass membrane protein</topology>
    </subcellularLocation>
</comment>
<dbReference type="EMBL" id="JACCKS010000013">
    <property type="protein sequence ID" value="NZA38859.1"/>
    <property type="molecule type" value="Genomic_DNA"/>
</dbReference>
<evidence type="ECO:0000256" key="8">
    <source>
        <dbReference type="SAM" id="Coils"/>
    </source>
</evidence>
<feature type="transmembrane region" description="Helical" evidence="9">
    <location>
        <begin position="366"/>
        <end position="392"/>
    </location>
</feature>
<keyword evidence="2" id="KW-0813">Transport</keyword>
<keyword evidence="4 12" id="KW-0762">Sugar transport</keyword>
<dbReference type="InterPro" id="IPR001633">
    <property type="entry name" value="EAL_dom"/>
</dbReference>
<dbReference type="InterPro" id="IPR004501">
    <property type="entry name" value="PTS_EIIC_3"/>
</dbReference>
<evidence type="ECO:0000256" key="6">
    <source>
        <dbReference type="ARBA" id="ARBA00022989"/>
    </source>
</evidence>
<keyword evidence="3" id="KW-1003">Cell membrane</keyword>
<dbReference type="PANTHER" id="PTHR33989">
    <property type="match status" value="1"/>
</dbReference>
<protein>
    <submittedName>
        <fullName evidence="12">PTS sugar transporter subunit IIC/EAL domain-containing protein</fullName>
    </submittedName>
</protein>
<name>A0A1I5JTL5_9FIRM</name>
<feature type="transmembrane region" description="Helical" evidence="9">
    <location>
        <begin position="298"/>
        <end position="318"/>
    </location>
</feature>
<feature type="transmembrane region" description="Helical" evidence="9">
    <location>
        <begin position="324"/>
        <end position="345"/>
    </location>
</feature>
<feature type="transmembrane region" description="Helical" evidence="9">
    <location>
        <begin position="169"/>
        <end position="189"/>
    </location>
</feature>
<keyword evidence="7 9" id="KW-0472">Membrane</keyword>
<dbReference type="CDD" id="cd01948">
    <property type="entry name" value="EAL"/>
    <property type="match status" value="1"/>
</dbReference>
<dbReference type="PROSITE" id="PS50883">
    <property type="entry name" value="EAL"/>
    <property type="match status" value="1"/>
</dbReference>
<dbReference type="RefSeq" id="WP_090412959.1">
    <property type="nucleotide sequence ID" value="NZ_FOWI01000004.1"/>
</dbReference>
<dbReference type="InterPro" id="IPR003352">
    <property type="entry name" value="PTS_EIIC"/>
</dbReference>
<evidence type="ECO:0000256" key="9">
    <source>
        <dbReference type="SAM" id="Phobius"/>
    </source>
</evidence>
<dbReference type="GO" id="GO:0005886">
    <property type="term" value="C:plasma membrane"/>
    <property type="evidence" value="ECO:0007669"/>
    <property type="project" value="UniProtKB-SubCell"/>
</dbReference>
<dbReference type="GO" id="GO:0009401">
    <property type="term" value="P:phosphoenolpyruvate-dependent sugar phosphotransferase system"/>
    <property type="evidence" value="ECO:0007669"/>
    <property type="project" value="InterPro"/>
</dbReference>
<dbReference type="Pfam" id="PF02378">
    <property type="entry name" value="PTS_EIIC"/>
    <property type="match status" value="1"/>
</dbReference>
<dbReference type="Proteomes" id="UP000586254">
    <property type="component" value="Unassembled WGS sequence"/>
</dbReference>
<feature type="coiled-coil region" evidence="8">
    <location>
        <begin position="394"/>
        <end position="421"/>
    </location>
</feature>
<dbReference type="PROSITE" id="PS51105">
    <property type="entry name" value="PTS_EIIC_TYPE_3"/>
    <property type="match status" value="1"/>
</dbReference>
<proteinExistence type="predicted"/>
<keyword evidence="5 9" id="KW-0812">Transmembrane</keyword>
<organism evidence="12 13">
    <name type="scientific">Eubacterium callanderi</name>
    <dbReference type="NCBI Taxonomy" id="53442"/>
    <lineage>
        <taxon>Bacteria</taxon>
        <taxon>Bacillati</taxon>
        <taxon>Bacillota</taxon>
        <taxon>Clostridia</taxon>
        <taxon>Eubacteriales</taxon>
        <taxon>Eubacteriaceae</taxon>
        <taxon>Eubacterium</taxon>
    </lineage>
</organism>
<keyword evidence="6 9" id="KW-1133">Transmembrane helix</keyword>
<feature type="transmembrane region" description="Helical" evidence="9">
    <location>
        <begin position="221"/>
        <end position="243"/>
    </location>
</feature>
<feature type="transmembrane region" description="Helical" evidence="9">
    <location>
        <begin position="131"/>
        <end position="148"/>
    </location>
</feature>
<dbReference type="SMART" id="SM00052">
    <property type="entry name" value="EAL"/>
    <property type="match status" value="1"/>
</dbReference>
<dbReference type="Gene3D" id="3.20.20.450">
    <property type="entry name" value="EAL domain"/>
    <property type="match status" value="1"/>
</dbReference>
<feature type="domain" description="EAL" evidence="10">
    <location>
        <begin position="438"/>
        <end position="691"/>
    </location>
</feature>
<feature type="transmembrane region" description="Helical" evidence="9">
    <location>
        <begin position="21"/>
        <end position="44"/>
    </location>
</feature>
<dbReference type="PANTHER" id="PTHR33989:SF4">
    <property type="entry name" value="PTS SYSTEM N,N'-DIACETYLCHITOBIOSE-SPECIFIC EIIC COMPONENT"/>
    <property type="match status" value="1"/>
</dbReference>
<dbReference type="AlphaFoldDB" id="A0A1I5JTL5"/>
<accession>A0A1I5JTL5</accession>
<dbReference type="SUPFAM" id="SSF141868">
    <property type="entry name" value="EAL domain-like"/>
    <property type="match status" value="1"/>
</dbReference>
<feature type="transmembrane region" description="Helical" evidence="9">
    <location>
        <begin position="64"/>
        <end position="88"/>
    </location>
</feature>
<feature type="transmembrane region" description="Helical" evidence="9">
    <location>
        <begin position="263"/>
        <end position="286"/>
    </location>
</feature>
<evidence type="ECO:0000256" key="1">
    <source>
        <dbReference type="ARBA" id="ARBA00004651"/>
    </source>
</evidence>
<evidence type="ECO:0000256" key="5">
    <source>
        <dbReference type="ARBA" id="ARBA00022692"/>
    </source>
</evidence>
<gene>
    <name evidence="12" type="ORF">H0N91_12160</name>
</gene>
<dbReference type="GO" id="GO:0008982">
    <property type="term" value="F:protein-N(PI)-phosphohistidine-sugar phosphotransferase activity"/>
    <property type="evidence" value="ECO:0007669"/>
    <property type="project" value="InterPro"/>
</dbReference>
<evidence type="ECO:0000256" key="2">
    <source>
        <dbReference type="ARBA" id="ARBA00022448"/>
    </source>
</evidence>
<feature type="transmembrane region" description="Helical" evidence="9">
    <location>
        <begin position="100"/>
        <end position="119"/>
    </location>
</feature>
<evidence type="ECO:0000256" key="7">
    <source>
        <dbReference type="ARBA" id="ARBA00023136"/>
    </source>
</evidence>
<feature type="domain" description="PTS EIIC type-3" evidence="11">
    <location>
        <begin position="5"/>
        <end position="392"/>
    </location>
</feature>
<dbReference type="InterPro" id="IPR035919">
    <property type="entry name" value="EAL_sf"/>
</dbReference>
<dbReference type="InterPro" id="IPR051088">
    <property type="entry name" value="PTS_Sugar-EIIC/EIIB"/>
</dbReference>
<reference evidence="12 13" key="1">
    <citation type="submission" date="2020-07" db="EMBL/GenBank/DDBJ databases">
        <title>Organ Donor 1.</title>
        <authorList>
            <person name="Marsh A.J."/>
            <person name="Azcarate-Peril M.A."/>
        </authorList>
    </citation>
    <scope>NUCLEOTIDE SEQUENCE [LARGE SCALE GENOMIC DNA]</scope>
    <source>
        <strain evidence="12 13">AMC0717</strain>
    </source>
</reference>
<evidence type="ECO:0000256" key="3">
    <source>
        <dbReference type="ARBA" id="ARBA00022475"/>
    </source>
</evidence>
<evidence type="ECO:0000256" key="4">
    <source>
        <dbReference type="ARBA" id="ARBA00022597"/>
    </source>
</evidence>